<gene>
    <name evidence="5" type="ORF">EDD74_10376</name>
    <name evidence="4" type="ORF">FAEUMB_25030</name>
</gene>
<reference evidence="4 7" key="1">
    <citation type="journal article" date="2018" name="Int. J. Syst. Evol. Microbiol.">
        <title>Draft Genome Sequence of Faecalimonas umbilicata JCM 30896T, an Acetate-Producing Bacterium Isolated from Human Feces.</title>
        <authorList>
            <person name="Sakamoto M."/>
            <person name="Ikeyama N."/>
            <person name="Yuki M."/>
            <person name="Ohkuma M."/>
        </authorList>
    </citation>
    <scope>NUCLEOTIDE SEQUENCE [LARGE SCALE GENOMIC DNA]</scope>
    <source>
        <strain evidence="4 7">EGH7</strain>
    </source>
</reference>
<evidence type="ECO:0000256" key="1">
    <source>
        <dbReference type="ARBA" id="ARBA00022723"/>
    </source>
</evidence>
<comment type="caution">
    <text evidence="5">The sequence shown here is derived from an EMBL/GenBank/DDBJ whole genome shotgun (WGS) entry which is preliminary data.</text>
</comment>
<dbReference type="Proteomes" id="UP000294613">
    <property type="component" value="Unassembled WGS sequence"/>
</dbReference>
<dbReference type="PANTHER" id="PTHR31302:SF31">
    <property type="entry name" value="PHOSPHODIESTERASE YAEI"/>
    <property type="match status" value="1"/>
</dbReference>
<dbReference type="SUPFAM" id="SSF56300">
    <property type="entry name" value="Metallo-dependent phosphatases"/>
    <property type="match status" value="1"/>
</dbReference>
<evidence type="ECO:0000256" key="2">
    <source>
        <dbReference type="ARBA" id="ARBA00022801"/>
    </source>
</evidence>
<keyword evidence="7" id="KW-1185">Reference proteome</keyword>
<dbReference type="GO" id="GO:0009245">
    <property type="term" value="P:lipid A biosynthetic process"/>
    <property type="evidence" value="ECO:0007669"/>
    <property type="project" value="TreeGrafter"/>
</dbReference>
<evidence type="ECO:0000313" key="6">
    <source>
        <dbReference type="Proteomes" id="UP000294613"/>
    </source>
</evidence>
<feature type="domain" description="Calcineurin-like phosphoesterase" evidence="3">
    <location>
        <begin position="47"/>
        <end position="218"/>
    </location>
</feature>
<dbReference type="InterPro" id="IPR004843">
    <property type="entry name" value="Calcineurin-like_PHP"/>
</dbReference>
<dbReference type="InterPro" id="IPR051158">
    <property type="entry name" value="Metallophosphoesterase_sf"/>
</dbReference>
<dbReference type="EMBL" id="BHEO01000008">
    <property type="protein sequence ID" value="GBU05962.1"/>
    <property type="molecule type" value="Genomic_DNA"/>
</dbReference>
<evidence type="ECO:0000313" key="5">
    <source>
        <dbReference type="EMBL" id="TCS69626.1"/>
    </source>
</evidence>
<dbReference type="InterPro" id="IPR029052">
    <property type="entry name" value="Metallo-depent_PP-like"/>
</dbReference>
<dbReference type="EMBL" id="SLZV01000003">
    <property type="protein sequence ID" value="TCS69626.1"/>
    <property type="molecule type" value="Genomic_DNA"/>
</dbReference>
<reference evidence="5 6" key="2">
    <citation type="submission" date="2019-03" db="EMBL/GenBank/DDBJ databases">
        <title>Genomic Encyclopedia of Type Strains, Phase IV (KMG-IV): sequencing the most valuable type-strain genomes for metagenomic binning, comparative biology and taxonomic classification.</title>
        <authorList>
            <person name="Goeker M."/>
        </authorList>
    </citation>
    <scope>NUCLEOTIDE SEQUENCE [LARGE SCALE GENOMIC DNA]</scope>
    <source>
        <strain evidence="5 6">DSM 103426</strain>
    </source>
</reference>
<dbReference type="RefSeq" id="WP_116442123.1">
    <property type="nucleotide sequence ID" value="NZ_BHEO01000008.1"/>
</dbReference>
<accession>A0A4R3JRB7</accession>
<dbReference type="Proteomes" id="UP000702954">
    <property type="component" value="Unassembled WGS sequence"/>
</dbReference>
<evidence type="ECO:0000313" key="4">
    <source>
        <dbReference type="EMBL" id="GBU05962.1"/>
    </source>
</evidence>
<keyword evidence="1" id="KW-0479">Metal-binding</keyword>
<keyword evidence="2" id="KW-0378">Hydrolase</keyword>
<protein>
    <submittedName>
        <fullName evidence="4">Phosphoesterase</fullName>
    </submittedName>
</protein>
<organism evidence="5 6">
    <name type="scientific">Faecalimonas umbilicata</name>
    <dbReference type="NCBI Taxonomy" id="1912855"/>
    <lineage>
        <taxon>Bacteria</taxon>
        <taxon>Bacillati</taxon>
        <taxon>Bacillota</taxon>
        <taxon>Clostridia</taxon>
        <taxon>Lachnospirales</taxon>
        <taxon>Lachnospiraceae</taxon>
        <taxon>Faecalimonas</taxon>
    </lineage>
</organism>
<dbReference type="GO" id="GO:0046872">
    <property type="term" value="F:metal ion binding"/>
    <property type="evidence" value="ECO:0007669"/>
    <property type="project" value="UniProtKB-KW"/>
</dbReference>
<dbReference type="GO" id="GO:0008758">
    <property type="term" value="F:UDP-2,3-diacylglucosamine hydrolase activity"/>
    <property type="evidence" value="ECO:0007669"/>
    <property type="project" value="TreeGrafter"/>
</dbReference>
<dbReference type="GO" id="GO:0016020">
    <property type="term" value="C:membrane"/>
    <property type="evidence" value="ECO:0007669"/>
    <property type="project" value="GOC"/>
</dbReference>
<dbReference type="AlphaFoldDB" id="A0A4R3JRB7"/>
<proteinExistence type="predicted"/>
<evidence type="ECO:0000313" key="7">
    <source>
        <dbReference type="Proteomes" id="UP000702954"/>
    </source>
</evidence>
<evidence type="ECO:0000259" key="3">
    <source>
        <dbReference type="Pfam" id="PF00149"/>
    </source>
</evidence>
<dbReference type="PANTHER" id="PTHR31302">
    <property type="entry name" value="TRANSMEMBRANE PROTEIN WITH METALLOPHOSPHOESTERASE DOMAIN-RELATED"/>
    <property type="match status" value="1"/>
</dbReference>
<name>A0A4R3JRB7_9FIRM</name>
<sequence length="280" mass="31498">MKKFGKIVVFSFFLLTGILLVSLILSQKCLIVRQYTYRNPKIAAPIRAVQLTDLHNYQYGRDNQRLIAKIQKQKPDVIFMTGDMLNEDEDRTDILLHLVREACAIAPVYFSLGNHEVGYEKTYGEGDLTEQLEAAGAVVLEKEYVDTKIAGQEVRIGGAYGYLLPEDWKDGSEQRFLEAFVQTDRLKILLSHVPEGLLLWKSMEYWDVDLVFSGHVHGGQVRVPFVGGLFDPEEGFFPTYTRGMFSCGNGTMILSAGLGSSRGIPRVNNLPEIVVCDIVR</sequence>
<dbReference type="Gene3D" id="3.60.21.10">
    <property type="match status" value="1"/>
</dbReference>
<dbReference type="Pfam" id="PF00149">
    <property type="entry name" value="Metallophos"/>
    <property type="match status" value="1"/>
</dbReference>